<dbReference type="EMBL" id="CAEZUE010000045">
    <property type="protein sequence ID" value="CAB4590007.1"/>
    <property type="molecule type" value="Genomic_DNA"/>
</dbReference>
<dbReference type="InterPro" id="IPR036689">
    <property type="entry name" value="ESAT-6-like_sf"/>
</dbReference>
<dbReference type="InterPro" id="IPR010310">
    <property type="entry name" value="T7SS_ESAT-6-like"/>
</dbReference>
<organism evidence="1">
    <name type="scientific">freshwater metagenome</name>
    <dbReference type="NCBI Taxonomy" id="449393"/>
    <lineage>
        <taxon>unclassified sequences</taxon>
        <taxon>metagenomes</taxon>
        <taxon>ecological metagenomes</taxon>
    </lineage>
</organism>
<dbReference type="NCBIfam" id="TIGR03930">
    <property type="entry name" value="WXG100_ESAT6"/>
    <property type="match status" value="1"/>
</dbReference>
<reference evidence="1" key="1">
    <citation type="submission" date="2020-05" db="EMBL/GenBank/DDBJ databases">
        <authorList>
            <person name="Chiriac C."/>
            <person name="Salcher M."/>
            <person name="Ghai R."/>
            <person name="Kavagutti S V."/>
        </authorList>
    </citation>
    <scope>NUCLEOTIDE SEQUENCE</scope>
</reference>
<proteinExistence type="predicted"/>
<dbReference type="SUPFAM" id="SSF140453">
    <property type="entry name" value="EsxAB dimer-like"/>
    <property type="match status" value="1"/>
</dbReference>
<accession>A0A6J6FMW8</accession>
<dbReference type="Gene3D" id="1.10.287.1060">
    <property type="entry name" value="ESAT-6-like"/>
    <property type="match status" value="1"/>
</dbReference>
<evidence type="ECO:0000313" key="1">
    <source>
        <dbReference type="EMBL" id="CAB4590007.1"/>
    </source>
</evidence>
<sequence length="81" mass="8527">MHIGATIDRLHTEVTTLSAQLRGLDGSWSGPAAAAFADVIAEWAATSARLTDALNGIGNALRQIHAHYVDTELANTAMLGR</sequence>
<dbReference type="AlphaFoldDB" id="A0A6J6FMW8"/>
<name>A0A6J6FMW8_9ZZZZ</name>
<protein>
    <submittedName>
        <fullName evidence="1">Unannotated protein</fullName>
    </submittedName>
</protein>
<gene>
    <name evidence="1" type="ORF">UFOPK1788_00475</name>
</gene>
<dbReference type="Pfam" id="PF06013">
    <property type="entry name" value="WXG100"/>
    <property type="match status" value="1"/>
</dbReference>